<dbReference type="InterPro" id="IPR011737">
    <property type="entry name" value="CHP02206_TP0381"/>
</dbReference>
<evidence type="ECO:0000313" key="2">
    <source>
        <dbReference type="EMBL" id="MDH6199258.1"/>
    </source>
</evidence>
<dbReference type="EMBL" id="JARXVE010000017">
    <property type="protein sequence ID" value="MDH6199258.1"/>
    <property type="molecule type" value="Genomic_DNA"/>
</dbReference>
<dbReference type="NCBIfam" id="TIGR02206">
    <property type="entry name" value="intg_mem_TP0381"/>
    <property type="match status" value="1"/>
</dbReference>
<keyword evidence="3" id="KW-1185">Reference proteome</keyword>
<evidence type="ECO:0000256" key="1">
    <source>
        <dbReference type="SAM" id="Phobius"/>
    </source>
</evidence>
<feature type="transmembrane region" description="Helical" evidence="1">
    <location>
        <begin position="173"/>
        <end position="193"/>
    </location>
</feature>
<organism evidence="2 3">
    <name type="scientific">Mycolicibacterium frederiksbergense</name>
    <dbReference type="NCBI Taxonomy" id="117567"/>
    <lineage>
        <taxon>Bacteria</taxon>
        <taxon>Bacillati</taxon>
        <taxon>Actinomycetota</taxon>
        <taxon>Actinomycetes</taxon>
        <taxon>Mycobacteriales</taxon>
        <taxon>Mycobacteriaceae</taxon>
        <taxon>Mycolicibacterium</taxon>
    </lineage>
</organism>
<dbReference type="Pfam" id="PF14808">
    <property type="entry name" value="TMEM164"/>
    <property type="match status" value="1"/>
</dbReference>
<gene>
    <name evidence="2" type="ORF">M2272_005927</name>
</gene>
<name>A0ABT6L8H5_9MYCO</name>
<keyword evidence="1" id="KW-0472">Membrane</keyword>
<feature type="transmembrane region" description="Helical" evidence="1">
    <location>
        <begin position="141"/>
        <end position="161"/>
    </location>
</feature>
<sequence length="252" mass="28164">MCDADGEVIELFSAQREFSAYGPSHLVVLAVFAAGAVLLVTIGRRQTKSQARLLSRVLAALIIAAFTVALAYKLVVPTIDTSVPLQLCDVAELAAAYALWSQQHWAFVLTYYWGLVLSSQALITPDVGTPKEGAPDFPHHLFVTFFTLHVLVVWAAIYLTWGRGMRPRWRDYRFAVIATLGWALFTLTFNAITGTNYGYLNRKPPTASLLDVLGPWPVYLLTEIVIVLIVWALMTWPWERTRRRVDQSPGVV</sequence>
<keyword evidence="1" id="KW-0812">Transmembrane</keyword>
<dbReference type="Proteomes" id="UP001160130">
    <property type="component" value="Unassembled WGS sequence"/>
</dbReference>
<feature type="transmembrane region" description="Helical" evidence="1">
    <location>
        <begin position="53"/>
        <end position="75"/>
    </location>
</feature>
<feature type="transmembrane region" description="Helical" evidence="1">
    <location>
        <begin position="213"/>
        <end position="234"/>
    </location>
</feature>
<comment type="caution">
    <text evidence="2">The sequence shown here is derived from an EMBL/GenBank/DDBJ whole genome shotgun (WGS) entry which is preliminary data.</text>
</comment>
<evidence type="ECO:0000313" key="3">
    <source>
        <dbReference type="Proteomes" id="UP001160130"/>
    </source>
</evidence>
<proteinExistence type="predicted"/>
<feature type="transmembrane region" description="Helical" evidence="1">
    <location>
        <begin position="20"/>
        <end position="41"/>
    </location>
</feature>
<reference evidence="2 3" key="1">
    <citation type="submission" date="2023-04" db="EMBL/GenBank/DDBJ databases">
        <title>Forest soil microbial communities from Buena Vista Peninsula, Colon Province, Panama.</title>
        <authorList>
            <person name="Bouskill N."/>
        </authorList>
    </citation>
    <scope>NUCLEOTIDE SEQUENCE [LARGE SCALE GENOMIC DNA]</scope>
    <source>
        <strain evidence="2 3">AC80</strain>
    </source>
</reference>
<keyword evidence="1" id="KW-1133">Transmembrane helix</keyword>
<protein>
    <submittedName>
        <fullName evidence="2">Integral membrane protein (TIGR02206 family)</fullName>
    </submittedName>
</protein>
<accession>A0ABT6L8H5</accession>